<gene>
    <name evidence="2" type="ORF">BN7_178</name>
</gene>
<dbReference type="eggNOG" id="ENOG502SBXK">
    <property type="taxonomic scope" value="Eukaryota"/>
</dbReference>
<comment type="caution">
    <text evidence="2">The sequence shown here is derived from an EMBL/GenBank/DDBJ whole genome shotgun (WGS) entry which is preliminary data.</text>
</comment>
<dbReference type="HOGENOM" id="CLU_154785_0_0_1"/>
<keyword evidence="3" id="KW-1185">Reference proteome</keyword>
<evidence type="ECO:0000313" key="3">
    <source>
        <dbReference type="Proteomes" id="UP000009328"/>
    </source>
</evidence>
<dbReference type="AlphaFoldDB" id="K0KGX0"/>
<dbReference type="Pfam" id="PF05205">
    <property type="entry name" value="COMPASS-Shg1"/>
    <property type="match status" value="1"/>
</dbReference>
<name>K0KGX0_WICCF</name>
<proteinExistence type="predicted"/>
<sequence length="137" mass="15302">MSTNDAKSLSISYKRKGYFDEKRSAILEHFKTTEAHDELLATIKAIVDRIVRKNPELLLKNKGQLAALIEGTISRQVQNGSISNNAGVIPSANDKDLDLGDVKNVYDIFDEEVKQSTIGSDELKEEIRNVLKELKEA</sequence>
<dbReference type="STRING" id="1206466.K0KGX0"/>
<evidence type="ECO:0000259" key="1">
    <source>
        <dbReference type="Pfam" id="PF05205"/>
    </source>
</evidence>
<evidence type="ECO:0000313" key="2">
    <source>
        <dbReference type="EMBL" id="CCH40644.1"/>
    </source>
</evidence>
<dbReference type="InterPro" id="IPR055264">
    <property type="entry name" value="BOD1/SHG1_dom"/>
</dbReference>
<accession>K0KGX0</accession>
<protein>
    <recommendedName>
        <fullName evidence="1">BOD1/SHG1 domain-containing protein</fullName>
    </recommendedName>
</protein>
<reference evidence="2 3" key="1">
    <citation type="journal article" date="2012" name="Eukaryot. Cell">
        <title>Draft genome sequence of Wickerhamomyces ciferrii NRRL Y-1031 F-60-10.</title>
        <authorList>
            <person name="Schneider J."/>
            <person name="Andrea H."/>
            <person name="Blom J."/>
            <person name="Jaenicke S."/>
            <person name="Ruckert C."/>
            <person name="Schorsch C."/>
            <person name="Szczepanowski R."/>
            <person name="Farwick M."/>
            <person name="Goesmann A."/>
            <person name="Puhler A."/>
            <person name="Schaffer S."/>
            <person name="Tauch A."/>
            <person name="Kohler T."/>
            <person name="Brinkrolf K."/>
        </authorList>
    </citation>
    <scope>NUCLEOTIDE SEQUENCE [LARGE SCALE GENOMIC DNA]</scope>
    <source>
        <strain evidence="3">ATCC 14091 / BCRC 22168 / CBS 111 / JCM 3599 / NBRC 0793 / NRRL Y-1031 F-60-10</strain>
    </source>
</reference>
<dbReference type="FunCoup" id="K0KGX0">
    <property type="interactions" value="34"/>
</dbReference>
<dbReference type="EMBL" id="CAIF01000002">
    <property type="protein sequence ID" value="CCH40644.1"/>
    <property type="molecule type" value="Genomic_DNA"/>
</dbReference>
<organism evidence="2 3">
    <name type="scientific">Wickerhamomyces ciferrii (strain ATCC 14091 / BCRC 22168 / CBS 111 / JCM 3599 / NBRC 0793 / NRRL Y-1031 F-60-10)</name>
    <name type="common">Yeast</name>
    <name type="synonym">Pichia ciferrii</name>
    <dbReference type="NCBI Taxonomy" id="1206466"/>
    <lineage>
        <taxon>Eukaryota</taxon>
        <taxon>Fungi</taxon>
        <taxon>Dikarya</taxon>
        <taxon>Ascomycota</taxon>
        <taxon>Saccharomycotina</taxon>
        <taxon>Saccharomycetes</taxon>
        <taxon>Phaffomycetales</taxon>
        <taxon>Wickerhamomycetaceae</taxon>
        <taxon>Wickerhamomyces</taxon>
    </lineage>
</organism>
<feature type="domain" description="BOD1/SHG1" evidence="1">
    <location>
        <begin position="9"/>
        <end position="113"/>
    </location>
</feature>
<dbReference type="Proteomes" id="UP000009328">
    <property type="component" value="Unassembled WGS sequence"/>
</dbReference>
<dbReference type="InParanoid" id="K0KGX0"/>